<dbReference type="SUPFAM" id="SSF52540">
    <property type="entry name" value="P-loop containing nucleoside triphosphate hydrolases"/>
    <property type="match status" value="1"/>
</dbReference>
<dbReference type="InterPro" id="IPR008868">
    <property type="entry name" value="TniB"/>
</dbReference>
<protein>
    <submittedName>
        <fullName evidence="1">AAA family ATPase</fullName>
    </submittedName>
</protein>
<gene>
    <name evidence="1" type="ORF">GMD78_13140</name>
</gene>
<sequence>MLKNEYTEFQKRVINLYIEHPEVKKLWEIFDRKRLYRRLGAEQDSEEGQLHLFVKGNSRVGKSQMMKKYKKLNKGYEHIKEDGTEIDIVPVAYMNCPAPFTKKGLYNQIIKSLGATKMSGDVETIKDRAYFLLKEQKCEMLIIDELDYLLSSTYVSRKESMELIKGITNETDVCLILVGTHETDKLRKLDQQYKGRFPPRTIPVFQTCDQSFIDLLISIEEQLAIPDYSLELGNADSAFPELLHQLSGGLLGWLTPILREAFAIVGVFEPDFKDFSILNNIDGNVLIQARENVLGEITEEDFDDVTTNKI</sequence>
<accession>A0A6N8FMS4</accession>
<evidence type="ECO:0000313" key="2">
    <source>
        <dbReference type="Proteomes" id="UP000469125"/>
    </source>
</evidence>
<comment type="caution">
    <text evidence="1">The sequence shown here is derived from an EMBL/GenBank/DDBJ whole genome shotgun (WGS) entry which is preliminary data.</text>
</comment>
<dbReference type="Proteomes" id="UP000469125">
    <property type="component" value="Unassembled WGS sequence"/>
</dbReference>
<dbReference type="InterPro" id="IPR027417">
    <property type="entry name" value="P-loop_NTPase"/>
</dbReference>
<proteinExistence type="predicted"/>
<name>A0A6N8FMS4_9BACI</name>
<dbReference type="Gene3D" id="3.40.50.300">
    <property type="entry name" value="P-loop containing nucleotide triphosphate hydrolases"/>
    <property type="match status" value="1"/>
</dbReference>
<dbReference type="Pfam" id="PF05621">
    <property type="entry name" value="TniB"/>
    <property type="match status" value="1"/>
</dbReference>
<dbReference type="AlphaFoldDB" id="A0A6N8FMS4"/>
<keyword evidence="2" id="KW-1185">Reference proteome</keyword>
<organism evidence="1 2">
    <name type="scientific">Ornithinibacillus caprae</name>
    <dbReference type="NCBI Taxonomy" id="2678566"/>
    <lineage>
        <taxon>Bacteria</taxon>
        <taxon>Bacillati</taxon>
        <taxon>Bacillota</taxon>
        <taxon>Bacilli</taxon>
        <taxon>Bacillales</taxon>
        <taxon>Bacillaceae</taxon>
        <taxon>Ornithinibacillus</taxon>
    </lineage>
</organism>
<evidence type="ECO:0000313" key="1">
    <source>
        <dbReference type="EMBL" id="MUK89317.1"/>
    </source>
</evidence>
<reference evidence="1 2" key="1">
    <citation type="submission" date="2019-11" db="EMBL/GenBank/DDBJ databases">
        <authorList>
            <person name="Li X."/>
        </authorList>
    </citation>
    <scope>NUCLEOTIDE SEQUENCE [LARGE SCALE GENOMIC DNA]</scope>
    <source>
        <strain evidence="1 2">L9</strain>
    </source>
</reference>
<dbReference type="EMBL" id="WOCA01000010">
    <property type="protein sequence ID" value="MUK89317.1"/>
    <property type="molecule type" value="Genomic_DNA"/>
</dbReference>